<dbReference type="Gene3D" id="2.180.10.10">
    <property type="entry name" value="RHS repeat-associated core"/>
    <property type="match status" value="2"/>
</dbReference>
<dbReference type="Proteomes" id="UP001569414">
    <property type="component" value="Unassembled WGS sequence"/>
</dbReference>
<evidence type="ECO:0000256" key="3">
    <source>
        <dbReference type="ARBA" id="ARBA00022729"/>
    </source>
</evidence>
<comment type="caution">
    <text evidence="8">The sequence shown here is derived from an EMBL/GenBank/DDBJ whole genome shotgun (WGS) entry which is preliminary data.</text>
</comment>
<evidence type="ECO:0000313" key="8">
    <source>
        <dbReference type="EMBL" id="MFA0789279.1"/>
    </source>
</evidence>
<keyword evidence="4" id="KW-0843">Virulence</keyword>
<dbReference type="EMBL" id="JBGMEL010000001">
    <property type="protein sequence ID" value="MFA0789279.1"/>
    <property type="molecule type" value="Genomic_DNA"/>
</dbReference>
<evidence type="ECO:0000256" key="5">
    <source>
        <dbReference type="SAM" id="MobiDB-lite"/>
    </source>
</evidence>
<sequence length="2019" mass="225560">MLRNLLLSCCIVVSSTAAVAADEHTALQAPVLNLPTGPGSISGLGEAFIPNLNTGTSSRLVNLAVPPGRNGLAPDVSLEYNSGFGNGLLGLGHKLVIPYIQRQTDKGLPNYSEWGQTDRQDNDRDGRTDEFDEFDTFINHLGEELVLVEDGVYRTKNASDFARYERLSKGWLVTQSNGLRWYLGQDSNSRVSGNNGTSVFSWYLEAVEDTQGNRIDYQYRKLDDGVQIYLDRIQYNTNGDMAVQFHYEDRPDVLTNYKAGFEIKTAYRLQRVETQFSGRHLRKYEFSYQPLTEWQSLSLLQEVHSSAGEGESTVTLPPVRYGYTHYQQDQVFMSPMPAASQVPLNNPDVSFLDINRDGLPDVVNTAPNKDVYWLNLGPDEDGLPQWQSYREMNTFTTSRISSNSVTWADIDGSGEVNLLQYSSGSTHYFHLDDNHSWQYSGAINGLYIPLDSSNVDMLDINNDKRVDVFATITNSSGKVLSHVVQLNHPNGWSQPIQLPMPTGTAAMRLGDPNVFLRDMNGDGLPDLVWVSNGYAAYYANRGLQGFAPAVVFANSPNTLHNIKNVRVTDINADGRADLIYLNGTQVSLWLNQGLNTNQHQQAKFSQPQLIQAQGNVSAEEVRLVDINGNGSTDIVWYSPGRGANTFYFAELFPTEQPNQLKTIDNGLGALTTLEYGSVVEEMVRDREASSPWPQGIPVAMQVLKRVVVDDGRGGEQQTTEMDYWDGFYDAADKEFQGFAHSEERRVGDASTPTLATRYEFHLGQKADGTEQEALQGKIKQIETRDAFGGIFSREENQWELRQLLSGYAEENRKVEFAAMTERQQHMLERGSGSPVTLAWEYDYDNYGNTTYIKELGRTDGNWQDERITQLRFSAESASAQSHWFLHLPLERKVTDLSGRAVAKEQWFYDDESFSAGNLGAVSKGNLTLRRLWHDADSADAYVAAERHVYDTFGNRIQSYDPLWGSEAGHQTKVTYDSQYHTFPTEVSLHTGSRWLTASASYDKGLGVLTDYTDFNGQQIQYGYDSHGRLTAVVEPGDSLQLPTVEYDYQLAQMVDGHRISWVETRQRERSGTGGTIDSRHFYDGLGRTLMVRSEAEQPGQVVVSDHSNFNTRGQVVQTALPYFAQGLAYRANDKGQHHRQYLYDAQGRAQEIYQPYTAQSGESVFSRITYLPMAQVLEDEEQTRANSVHHGAAKKLVFDGLQTAQGEYRLRQVDEIVGANTQGGIGGATWSTYYDYDLNGNFTRLQDAQNNVRTMHYDDLGRMRFLDDPNRGQRWQYFDDAGNLLATRDALGQERHYRYDGANRLFAEYQLSPRGEAPSGANWQPGLQLGSTSPVVSYQYDQRGEEGGAFLLGRLAKVTDQAGFEQWGYDARGRVVQRQRKIIGPQIDSPLYTTRFAYDSAGRMTQQFYPDNSRVNFEYNARGLLERIPGVVERLDYTANGVLQHQGLANGVETDWGFDERQRLAGLRTQRSGDALPLQQWDYRFDAVSNVLGIDDKRPSDALAAMAAELGATSAQAASLAKNIVYSYDDVYRLTGVADDIEQVYYSYDKIGNLLQVGRASVDLADMATAGNTQITDLRYGGSHDNSNTGASNRSSCGSLPGPQALSWAQGLIEYDDNGNRTQAGDQTYHWDHDQRLTYAGNQQAADQYGYDFKHQRRFKITERTGGARSVTLYIDGDSEVRDGKLLKYISVGQKRIARSDQSGEVFTPTEYYLHTHVGSTDLTLDKAGKIVNAFTYKSYGELENVFGDSTAAPYRYAGKELDKSTGLGYFERRYLQSDFGTFISPDPVLNHSGRFADPQRWTPYRYARNNPINYVDPKGESIVKLAVTGGKLAYKAYKQFRKTGKLDAKSLKEVGLDELVGIADDLNTIFLDDKAGLKDKLAATVDLLAGTEFNDGALEDLRGLGKPKPKEVTKSGLPKTREALHSDLTAKGYNLKSTTNGNGYATYKGPDGLKVDVKPTGEVIPTQRVWKDPSNHNLGKGQVRLDYDGNRLPGGHGNQSHQTGHYVEQFNGPIKSSR</sequence>
<reference evidence="8 9" key="1">
    <citation type="submission" date="2024-08" db="EMBL/GenBank/DDBJ databases">
        <authorList>
            <person name="Ishaq N."/>
        </authorList>
    </citation>
    <scope>NUCLEOTIDE SEQUENCE [LARGE SCALE GENOMIC DNA]</scope>
    <source>
        <strain evidence="8 9">JCM 30400</strain>
    </source>
</reference>
<feature type="compositionally biased region" description="Basic and acidic residues" evidence="5">
    <location>
        <begin position="116"/>
        <end position="128"/>
    </location>
</feature>
<dbReference type="InterPro" id="IPR022385">
    <property type="entry name" value="Rhs_assc_core"/>
</dbReference>
<name>A0ABV4NI99_9GAMM</name>
<dbReference type="NCBIfam" id="TIGR01643">
    <property type="entry name" value="YD_repeat_2x"/>
    <property type="match status" value="2"/>
</dbReference>
<keyword evidence="2" id="KW-0964">Secreted</keyword>
<dbReference type="InterPro" id="IPR028994">
    <property type="entry name" value="Integrin_alpha_N"/>
</dbReference>
<dbReference type="InterPro" id="IPR013517">
    <property type="entry name" value="FG-GAP"/>
</dbReference>
<feature type="domain" description="Insecticide toxin TcdB middle/N-terminal" evidence="7">
    <location>
        <begin position="602"/>
        <end position="744"/>
    </location>
</feature>
<dbReference type="Gene3D" id="2.130.10.130">
    <property type="entry name" value="Integrin alpha, N-terminal"/>
    <property type="match status" value="1"/>
</dbReference>
<dbReference type="InterPro" id="IPR031325">
    <property type="entry name" value="RHS_repeat"/>
</dbReference>
<keyword evidence="9" id="KW-1185">Reference proteome</keyword>
<proteinExistence type="predicted"/>
<gene>
    <name evidence="8" type="ORF">ACCI51_01905</name>
</gene>
<comment type="subcellular location">
    <subcellularLocation>
        <location evidence="1">Secreted</location>
    </subcellularLocation>
</comment>
<keyword evidence="3 6" id="KW-0732">Signal</keyword>
<dbReference type="PANTHER" id="PTHR32305:SF15">
    <property type="entry name" value="PROTEIN RHSA-RELATED"/>
    <property type="match status" value="1"/>
</dbReference>
<dbReference type="PANTHER" id="PTHR32305">
    <property type="match status" value="1"/>
</dbReference>
<protein>
    <submittedName>
        <fullName evidence="8">Toxin TcdB middle/N-terminal domain-containing protein</fullName>
    </submittedName>
</protein>
<evidence type="ECO:0000256" key="2">
    <source>
        <dbReference type="ARBA" id="ARBA00022525"/>
    </source>
</evidence>
<feature type="region of interest" description="Disordered" evidence="5">
    <location>
        <begin position="108"/>
        <end position="128"/>
    </location>
</feature>
<feature type="signal peptide" evidence="6">
    <location>
        <begin position="1"/>
        <end position="20"/>
    </location>
</feature>
<evidence type="ECO:0000256" key="1">
    <source>
        <dbReference type="ARBA" id="ARBA00004613"/>
    </source>
</evidence>
<dbReference type="Pfam" id="PF03534">
    <property type="entry name" value="SpvB"/>
    <property type="match status" value="1"/>
</dbReference>
<dbReference type="InterPro" id="IPR006530">
    <property type="entry name" value="YD"/>
</dbReference>
<dbReference type="RefSeq" id="WP_371842401.1">
    <property type="nucleotide sequence ID" value="NZ_JBGMEL010000001.1"/>
</dbReference>
<dbReference type="SUPFAM" id="SSF69318">
    <property type="entry name" value="Integrin alpha N-terminal domain"/>
    <property type="match status" value="1"/>
</dbReference>
<feature type="compositionally biased region" description="Polar residues" evidence="5">
    <location>
        <begin position="1584"/>
        <end position="1598"/>
    </location>
</feature>
<evidence type="ECO:0000259" key="7">
    <source>
        <dbReference type="Pfam" id="PF12256"/>
    </source>
</evidence>
<accession>A0ABV4NI99</accession>
<organism evidence="8 9">
    <name type="scientific">Microbulbifer echini</name>
    <dbReference type="NCBI Taxonomy" id="1529067"/>
    <lineage>
        <taxon>Bacteria</taxon>
        <taxon>Pseudomonadati</taxon>
        <taxon>Pseudomonadota</taxon>
        <taxon>Gammaproteobacteria</taxon>
        <taxon>Cellvibrionales</taxon>
        <taxon>Microbulbiferaceae</taxon>
        <taxon>Microbulbifer</taxon>
    </lineage>
</organism>
<feature type="region of interest" description="Disordered" evidence="5">
    <location>
        <begin position="1579"/>
        <end position="1599"/>
    </location>
</feature>
<evidence type="ECO:0000256" key="4">
    <source>
        <dbReference type="ARBA" id="ARBA00023026"/>
    </source>
</evidence>
<dbReference type="NCBIfam" id="TIGR03696">
    <property type="entry name" value="Rhs_assc_core"/>
    <property type="match status" value="1"/>
</dbReference>
<dbReference type="InterPro" id="IPR022045">
    <property type="entry name" value="TcdB_toxin_mid/N"/>
</dbReference>
<dbReference type="Pfam" id="PF13517">
    <property type="entry name" value="FG-GAP_3"/>
    <property type="match status" value="1"/>
</dbReference>
<evidence type="ECO:0000256" key="6">
    <source>
        <dbReference type="SAM" id="SignalP"/>
    </source>
</evidence>
<dbReference type="Pfam" id="PF12256">
    <property type="entry name" value="TcdB_toxin_midN"/>
    <property type="match status" value="1"/>
</dbReference>
<feature type="chain" id="PRO_5046475976" evidence="6">
    <location>
        <begin position="21"/>
        <end position="2019"/>
    </location>
</feature>
<dbReference type="InterPro" id="IPR050708">
    <property type="entry name" value="T6SS_VgrG/RHS"/>
</dbReference>
<evidence type="ECO:0000313" key="9">
    <source>
        <dbReference type="Proteomes" id="UP001569414"/>
    </source>
</evidence>
<dbReference type="Pfam" id="PF05593">
    <property type="entry name" value="RHS_repeat"/>
    <property type="match status" value="1"/>
</dbReference>
<dbReference type="InterPro" id="IPR003284">
    <property type="entry name" value="Sal_SpvB"/>
</dbReference>